<dbReference type="Proteomes" id="UP000499080">
    <property type="component" value="Unassembled WGS sequence"/>
</dbReference>
<name>A0A4Y2T9P1_ARAVE</name>
<evidence type="ECO:0000313" key="1">
    <source>
        <dbReference type="EMBL" id="GBN97354.1"/>
    </source>
</evidence>
<dbReference type="EMBL" id="BGPR01027117">
    <property type="protein sequence ID" value="GBN97354.1"/>
    <property type="molecule type" value="Genomic_DNA"/>
</dbReference>
<evidence type="ECO:0000313" key="2">
    <source>
        <dbReference type="Proteomes" id="UP000499080"/>
    </source>
</evidence>
<accession>A0A4Y2T9P1</accession>
<reference evidence="1 2" key="1">
    <citation type="journal article" date="2019" name="Sci. Rep.">
        <title>Orb-weaving spider Araneus ventricosus genome elucidates the spidroin gene catalogue.</title>
        <authorList>
            <person name="Kono N."/>
            <person name="Nakamura H."/>
            <person name="Ohtoshi R."/>
            <person name="Moran D.A.P."/>
            <person name="Shinohara A."/>
            <person name="Yoshida Y."/>
            <person name="Fujiwara M."/>
            <person name="Mori M."/>
            <person name="Tomita M."/>
            <person name="Arakawa K."/>
        </authorList>
    </citation>
    <scope>NUCLEOTIDE SEQUENCE [LARGE SCALE GENOMIC DNA]</scope>
</reference>
<protein>
    <submittedName>
        <fullName evidence="1">Uncharacterized protein</fullName>
    </submittedName>
</protein>
<proteinExistence type="predicted"/>
<comment type="caution">
    <text evidence="1">The sequence shown here is derived from an EMBL/GenBank/DDBJ whole genome shotgun (WGS) entry which is preliminary data.</text>
</comment>
<dbReference type="AlphaFoldDB" id="A0A4Y2T9P1"/>
<organism evidence="1 2">
    <name type="scientific">Araneus ventricosus</name>
    <name type="common">Orbweaver spider</name>
    <name type="synonym">Epeira ventricosa</name>
    <dbReference type="NCBI Taxonomy" id="182803"/>
    <lineage>
        <taxon>Eukaryota</taxon>
        <taxon>Metazoa</taxon>
        <taxon>Ecdysozoa</taxon>
        <taxon>Arthropoda</taxon>
        <taxon>Chelicerata</taxon>
        <taxon>Arachnida</taxon>
        <taxon>Araneae</taxon>
        <taxon>Araneomorphae</taxon>
        <taxon>Entelegynae</taxon>
        <taxon>Araneoidea</taxon>
        <taxon>Araneidae</taxon>
        <taxon>Araneus</taxon>
    </lineage>
</organism>
<gene>
    <name evidence="1" type="ORF">AVEN_194112_1</name>
</gene>
<keyword evidence="2" id="KW-1185">Reference proteome</keyword>
<sequence length="89" mass="10085">MYLHILSDVEPQSSQVVQCWSRSGPFFWSRLRYQRVLKPNTIGRSVVCLGLMHVKAAESRPYLRWCGVVGKFGDGMVAQMSSPSLHDSK</sequence>